<gene>
    <name evidence="3" type="ORF">B1C78_14090</name>
</gene>
<proteinExistence type="predicted"/>
<dbReference type="EMBL" id="MVBK01000092">
    <property type="protein sequence ID" value="OOG22757.1"/>
    <property type="molecule type" value="Genomic_DNA"/>
</dbReference>
<keyword evidence="1" id="KW-0238">DNA-binding</keyword>
<name>A0A1V3NCC9_9GAMM</name>
<reference evidence="3 4" key="1">
    <citation type="submission" date="2017-02" db="EMBL/GenBank/DDBJ databases">
        <title>Genomic diversity within the haloalkaliphilic genus Thioalkalivibrio.</title>
        <authorList>
            <person name="Ahn A.-C."/>
            <person name="Meier-Kolthoff J."/>
            <person name="Overmars L."/>
            <person name="Richter M."/>
            <person name="Woyke T."/>
            <person name="Sorokin D.Y."/>
            <person name="Muyzer G."/>
        </authorList>
    </citation>
    <scope>NUCLEOTIDE SEQUENCE [LARGE SCALE GENOMIC DNA]</scope>
    <source>
        <strain evidence="3 4">ALJD</strain>
    </source>
</reference>
<dbReference type="InterPro" id="IPR050807">
    <property type="entry name" value="TransReg_Diox_bact_type"/>
</dbReference>
<evidence type="ECO:0000256" key="1">
    <source>
        <dbReference type="ARBA" id="ARBA00023125"/>
    </source>
</evidence>
<accession>A0A1V3NCC9</accession>
<dbReference type="RefSeq" id="WP_077279800.1">
    <property type="nucleotide sequence ID" value="NZ_MVBK01000092.1"/>
</dbReference>
<dbReference type="CDD" id="cd00093">
    <property type="entry name" value="HTH_XRE"/>
    <property type="match status" value="1"/>
</dbReference>
<dbReference type="Gene3D" id="1.10.260.40">
    <property type="entry name" value="lambda repressor-like DNA-binding domains"/>
    <property type="match status" value="1"/>
</dbReference>
<dbReference type="AlphaFoldDB" id="A0A1V3NCC9"/>
<dbReference type="STRING" id="108003.B1C78_14090"/>
<dbReference type="OrthoDB" id="129597at2"/>
<dbReference type="SUPFAM" id="SSF47413">
    <property type="entry name" value="lambda repressor-like DNA-binding domains"/>
    <property type="match status" value="1"/>
</dbReference>
<dbReference type="PANTHER" id="PTHR46797:SF1">
    <property type="entry name" value="METHYLPHOSPHONATE SYNTHASE"/>
    <property type="match status" value="1"/>
</dbReference>
<dbReference type="SMART" id="SM00530">
    <property type="entry name" value="HTH_XRE"/>
    <property type="match status" value="1"/>
</dbReference>
<dbReference type="PANTHER" id="PTHR46797">
    <property type="entry name" value="HTH-TYPE TRANSCRIPTIONAL REGULATOR"/>
    <property type="match status" value="1"/>
</dbReference>
<evidence type="ECO:0000259" key="2">
    <source>
        <dbReference type="PROSITE" id="PS50943"/>
    </source>
</evidence>
<dbReference type="PROSITE" id="PS50943">
    <property type="entry name" value="HTH_CROC1"/>
    <property type="match status" value="1"/>
</dbReference>
<protein>
    <submittedName>
        <fullName evidence="3">Transcriptional regulator</fullName>
    </submittedName>
</protein>
<feature type="domain" description="HTH cro/C1-type" evidence="2">
    <location>
        <begin position="66"/>
        <end position="120"/>
    </location>
</feature>
<evidence type="ECO:0000313" key="3">
    <source>
        <dbReference type="EMBL" id="OOG22757.1"/>
    </source>
</evidence>
<dbReference type="GO" id="GO:0003677">
    <property type="term" value="F:DNA binding"/>
    <property type="evidence" value="ECO:0007669"/>
    <property type="project" value="UniProtKB-KW"/>
</dbReference>
<dbReference type="InterPro" id="IPR001387">
    <property type="entry name" value="Cro/C1-type_HTH"/>
</dbReference>
<dbReference type="InterPro" id="IPR010982">
    <property type="entry name" value="Lambda_DNA-bd_dom_sf"/>
</dbReference>
<dbReference type="Pfam" id="PF13560">
    <property type="entry name" value="HTH_31"/>
    <property type="match status" value="1"/>
</dbReference>
<comment type="caution">
    <text evidence="3">The sequence shown here is derived from an EMBL/GenBank/DDBJ whole genome shotgun (WGS) entry which is preliminary data.</text>
</comment>
<organism evidence="3 4">
    <name type="scientific">Thioalkalivibrio denitrificans</name>
    <dbReference type="NCBI Taxonomy" id="108003"/>
    <lineage>
        <taxon>Bacteria</taxon>
        <taxon>Pseudomonadati</taxon>
        <taxon>Pseudomonadota</taxon>
        <taxon>Gammaproteobacteria</taxon>
        <taxon>Chromatiales</taxon>
        <taxon>Ectothiorhodospiraceae</taxon>
        <taxon>Thioalkalivibrio</taxon>
    </lineage>
</organism>
<keyword evidence="4" id="KW-1185">Reference proteome</keyword>
<dbReference type="GO" id="GO:0005829">
    <property type="term" value="C:cytosol"/>
    <property type="evidence" value="ECO:0007669"/>
    <property type="project" value="TreeGrafter"/>
</dbReference>
<sequence>MSAKIQIIERDGVPEYAVVPFDEFDRLRKLAEAMEDIRAFDTAMADEGEPVPQAIMQRLVDGDPPLRVWREYRGLTQAQLAQQAGVDKTYISQIESGRKTGSVKILRQLADALEVELDDLV</sequence>
<dbReference type="Proteomes" id="UP000189462">
    <property type="component" value="Unassembled WGS sequence"/>
</dbReference>
<dbReference type="GO" id="GO:0003700">
    <property type="term" value="F:DNA-binding transcription factor activity"/>
    <property type="evidence" value="ECO:0007669"/>
    <property type="project" value="TreeGrafter"/>
</dbReference>
<evidence type="ECO:0000313" key="4">
    <source>
        <dbReference type="Proteomes" id="UP000189462"/>
    </source>
</evidence>